<feature type="domain" description="DNA-directed DNA polymerase X" evidence="11">
    <location>
        <begin position="11"/>
        <end position="325"/>
    </location>
</feature>
<dbReference type="InterPro" id="IPR002054">
    <property type="entry name" value="DNA-dir_DNA_pol_X"/>
</dbReference>
<keyword evidence="13" id="KW-1185">Reference proteome</keyword>
<dbReference type="InterPro" id="IPR003583">
    <property type="entry name" value="Hlx-hairpin-Hlx_DNA-bd_motif"/>
</dbReference>
<dbReference type="InterPro" id="IPR050243">
    <property type="entry name" value="PHP_phosphatase"/>
</dbReference>
<dbReference type="InterPro" id="IPR029398">
    <property type="entry name" value="PolB_thumb"/>
</dbReference>
<dbReference type="Gene3D" id="3.20.20.140">
    <property type="entry name" value="Metal-dependent hydrolases"/>
    <property type="match status" value="1"/>
</dbReference>
<evidence type="ECO:0000313" key="12">
    <source>
        <dbReference type="EMBL" id="GAE34877.1"/>
    </source>
</evidence>
<feature type="domain" description="Helix-hairpin-helix DNA-binding motif class 1" evidence="9">
    <location>
        <begin position="134"/>
        <end position="153"/>
    </location>
</feature>
<dbReference type="InterPro" id="IPR003141">
    <property type="entry name" value="Pol/His_phosphatase_N"/>
</dbReference>
<sequence>MMKVRRKERWKMNKKDVIKHLELIGTYLEIKGDNPFKISAYRKAALALESDERTLDQIENPASLSGIGKGTAEVIMELVQTGKSTIMEELQNEVPAGLLPLLKLPGLGGKKIGKLYQELQVVDMDTLKQVCEAKEVQKLAGFGKKTEEKILIAIKEANERPDRLALPLVLPLAQAIEEALANMDGIERFSKAGSLRRMSETVKDLDFIISTTNPEKVKTQLLELESITKVVASGDTKISVEITLDLPISVDFRLVKPHEFATTLHHFTGSKNHNVKMRQLAKKRGEKISEYGVENVETGEVKTFESEEAFFAHFNLDWIPPEAREDQGEVENAFDYIKDEDIVSDLHMHTTWSDGAHSIEDMIEAARKKGYQYIAITDHSQYLRVANGLSVARLKEQHARIRELNDQYDDITIFTGIEMDILPDGSLDYDDEVLAEVDFVIAAIHSSFQQDRETIMKRLRTALENKHVDLIAHPTGRILGRRDGYDVDVELLIELAKETNTALELNANPHRLDLAAHWLKKAEEAGVTIAINTDAHHLESLDLMVYGTGVARKALLKKDSVMNTWSLETFTAYLNRYE</sequence>
<dbReference type="EMBL" id="BAUV01000012">
    <property type="protein sequence ID" value="GAE34877.1"/>
    <property type="molecule type" value="Genomic_DNA"/>
</dbReference>
<dbReference type="PANTHER" id="PTHR36928:SF1">
    <property type="entry name" value="PHOSPHATASE YCDX-RELATED"/>
    <property type="match status" value="1"/>
</dbReference>
<evidence type="ECO:0000256" key="7">
    <source>
        <dbReference type="ARBA" id="ARBA00022932"/>
    </source>
</evidence>
<dbReference type="SMART" id="SM00483">
    <property type="entry name" value="POLXc"/>
    <property type="match status" value="1"/>
</dbReference>
<protein>
    <recommendedName>
        <fullName evidence="2">DNA-directed DNA polymerase</fullName>
        <ecNumber evidence="2">2.7.7.7</ecNumber>
    </recommendedName>
</protein>
<dbReference type="Proteomes" id="UP000018896">
    <property type="component" value="Unassembled WGS sequence"/>
</dbReference>
<dbReference type="InterPro" id="IPR016195">
    <property type="entry name" value="Pol/histidinol_Pase-like"/>
</dbReference>
<dbReference type="GO" id="GO:0006281">
    <property type="term" value="P:DNA repair"/>
    <property type="evidence" value="ECO:0007669"/>
    <property type="project" value="InterPro"/>
</dbReference>
<dbReference type="SUPFAM" id="SSF47802">
    <property type="entry name" value="DNA polymerase beta, N-terminal domain-like"/>
    <property type="match status" value="1"/>
</dbReference>
<comment type="cofactor">
    <cofactor evidence="1">
        <name>Mg(2+)</name>
        <dbReference type="ChEBI" id="CHEBI:18420"/>
    </cofactor>
</comment>
<dbReference type="InterPro" id="IPR043519">
    <property type="entry name" value="NT_sf"/>
</dbReference>
<keyword evidence="5" id="KW-0548">Nucleotidyltransferase</keyword>
<dbReference type="AlphaFoldDB" id="W4QSH6"/>
<feature type="domain" description="Helix-hairpin-helix DNA-binding motif class 1" evidence="9">
    <location>
        <begin position="59"/>
        <end position="78"/>
    </location>
</feature>
<gene>
    <name evidence="12" type="ORF">JCM9157_1959</name>
</gene>
<dbReference type="PANTHER" id="PTHR36928">
    <property type="entry name" value="PHOSPHATASE YCDX-RELATED"/>
    <property type="match status" value="1"/>
</dbReference>
<evidence type="ECO:0000256" key="4">
    <source>
        <dbReference type="ARBA" id="ARBA00022679"/>
    </source>
</evidence>
<evidence type="ECO:0000313" key="13">
    <source>
        <dbReference type="Proteomes" id="UP000018896"/>
    </source>
</evidence>
<evidence type="ECO:0000256" key="3">
    <source>
        <dbReference type="ARBA" id="ARBA00022634"/>
    </source>
</evidence>
<dbReference type="PIRSF" id="PIRSF005047">
    <property type="entry name" value="UCP005047_YshC"/>
    <property type="match status" value="1"/>
</dbReference>
<keyword evidence="4" id="KW-0808">Transferase</keyword>
<keyword evidence="6" id="KW-0235">DNA replication</keyword>
<dbReference type="SUPFAM" id="SSF89550">
    <property type="entry name" value="PHP domain-like"/>
    <property type="match status" value="1"/>
</dbReference>
<evidence type="ECO:0000256" key="6">
    <source>
        <dbReference type="ARBA" id="ARBA00022705"/>
    </source>
</evidence>
<dbReference type="InterPro" id="IPR047967">
    <property type="entry name" value="PolX_PHP"/>
</dbReference>
<comment type="caution">
    <text evidence="12">The sequence shown here is derived from an EMBL/GenBank/DDBJ whole genome shotgun (WGS) entry which is preliminary data.</text>
</comment>
<accession>W4QSH6</accession>
<reference evidence="12 13" key="1">
    <citation type="journal article" date="2014" name="Genome Announc.">
        <title>Draft Genome Sequences of Three Alkaliphilic Bacillus Strains, Bacillus wakoensis JCM 9140T, Bacillus akibai JCM 9157T, and Bacillus hemicellulosilyticus JCM 9152T.</title>
        <authorList>
            <person name="Yuki M."/>
            <person name="Oshima K."/>
            <person name="Suda W."/>
            <person name="Oshida Y."/>
            <person name="Kitamura K."/>
            <person name="Iida T."/>
            <person name="Hattori M."/>
            <person name="Ohkuma M."/>
        </authorList>
    </citation>
    <scope>NUCLEOTIDE SEQUENCE [LARGE SCALE GENOMIC DNA]</scope>
    <source>
        <strain evidence="12 13">JCM 9157</strain>
    </source>
</reference>
<evidence type="ECO:0000259" key="9">
    <source>
        <dbReference type="SMART" id="SM00278"/>
    </source>
</evidence>
<dbReference type="InterPro" id="IPR004013">
    <property type="entry name" value="PHP_dom"/>
</dbReference>
<dbReference type="Gene3D" id="1.10.150.20">
    <property type="entry name" value="5' to 3' exonuclease, C-terminal subdomain"/>
    <property type="match status" value="1"/>
</dbReference>
<comment type="catalytic activity">
    <reaction evidence="8">
        <text>DNA(n) + a 2'-deoxyribonucleoside 5'-triphosphate = DNA(n+1) + diphosphate</text>
        <dbReference type="Rhea" id="RHEA:22508"/>
        <dbReference type="Rhea" id="RHEA-COMP:17339"/>
        <dbReference type="Rhea" id="RHEA-COMP:17340"/>
        <dbReference type="ChEBI" id="CHEBI:33019"/>
        <dbReference type="ChEBI" id="CHEBI:61560"/>
        <dbReference type="ChEBI" id="CHEBI:173112"/>
        <dbReference type="EC" id="2.7.7.7"/>
    </reaction>
</comment>
<dbReference type="InterPro" id="IPR022311">
    <property type="entry name" value="PolX-like"/>
</dbReference>
<dbReference type="CDD" id="cd00141">
    <property type="entry name" value="NT_POLXc"/>
    <property type="match status" value="1"/>
</dbReference>
<dbReference type="InterPro" id="IPR010996">
    <property type="entry name" value="HHH_MUS81"/>
</dbReference>
<evidence type="ECO:0000256" key="8">
    <source>
        <dbReference type="ARBA" id="ARBA00049244"/>
    </source>
</evidence>
<dbReference type="SMART" id="SM00278">
    <property type="entry name" value="HhH1"/>
    <property type="match status" value="3"/>
</dbReference>
<keyword evidence="3" id="KW-0237">DNA synthesis</keyword>
<evidence type="ECO:0000256" key="5">
    <source>
        <dbReference type="ARBA" id="ARBA00022695"/>
    </source>
</evidence>
<dbReference type="NCBIfam" id="NF006375">
    <property type="entry name" value="PRK08609.1"/>
    <property type="match status" value="1"/>
</dbReference>
<dbReference type="EC" id="2.7.7.7" evidence="2"/>
<proteinExistence type="predicted"/>
<dbReference type="GO" id="GO:0005829">
    <property type="term" value="C:cytosol"/>
    <property type="evidence" value="ECO:0007669"/>
    <property type="project" value="TreeGrafter"/>
</dbReference>
<dbReference type="Pfam" id="PF14791">
    <property type="entry name" value="DNA_pol_B_thumb"/>
    <property type="match status" value="1"/>
</dbReference>
<dbReference type="Pfam" id="PF02811">
    <property type="entry name" value="PHP"/>
    <property type="match status" value="1"/>
</dbReference>
<feature type="domain" description="Polymerase/histidinol phosphatase N-terminal" evidence="10">
    <location>
        <begin position="344"/>
        <end position="423"/>
    </location>
</feature>
<feature type="domain" description="Helix-hairpin-helix DNA-binding motif class 1" evidence="9">
    <location>
        <begin position="99"/>
        <end position="118"/>
    </location>
</feature>
<dbReference type="Pfam" id="PF14716">
    <property type="entry name" value="HHH_8"/>
    <property type="match status" value="1"/>
</dbReference>
<name>W4QSH6_HALA3</name>
<dbReference type="GO" id="GO:0008270">
    <property type="term" value="F:zinc ion binding"/>
    <property type="evidence" value="ECO:0007669"/>
    <property type="project" value="TreeGrafter"/>
</dbReference>
<dbReference type="CDD" id="cd07436">
    <property type="entry name" value="PHP_PolX"/>
    <property type="match status" value="1"/>
</dbReference>
<dbReference type="GO" id="GO:0042578">
    <property type="term" value="F:phosphoric ester hydrolase activity"/>
    <property type="evidence" value="ECO:0007669"/>
    <property type="project" value="TreeGrafter"/>
</dbReference>
<dbReference type="GO" id="GO:0003887">
    <property type="term" value="F:DNA-directed DNA polymerase activity"/>
    <property type="evidence" value="ECO:0007669"/>
    <property type="project" value="UniProtKB-KW"/>
</dbReference>
<dbReference type="Gene3D" id="3.30.210.10">
    <property type="entry name" value="DNA polymerase, thumb domain"/>
    <property type="match status" value="1"/>
</dbReference>
<evidence type="ECO:0000259" key="10">
    <source>
        <dbReference type="SMART" id="SM00481"/>
    </source>
</evidence>
<dbReference type="GO" id="GO:0003677">
    <property type="term" value="F:DNA binding"/>
    <property type="evidence" value="ECO:0007669"/>
    <property type="project" value="InterPro"/>
</dbReference>
<evidence type="ECO:0000259" key="11">
    <source>
        <dbReference type="SMART" id="SM00483"/>
    </source>
</evidence>
<dbReference type="eggNOG" id="COG1387">
    <property type="taxonomic scope" value="Bacteria"/>
</dbReference>
<dbReference type="SMART" id="SM00481">
    <property type="entry name" value="POLIIIAc"/>
    <property type="match status" value="1"/>
</dbReference>
<dbReference type="Gene3D" id="1.10.150.110">
    <property type="entry name" value="DNA polymerase beta, N-terminal domain-like"/>
    <property type="match status" value="1"/>
</dbReference>
<dbReference type="Gene3D" id="3.30.460.10">
    <property type="entry name" value="Beta Polymerase, domain 2"/>
    <property type="match status" value="1"/>
</dbReference>
<evidence type="ECO:0000256" key="2">
    <source>
        <dbReference type="ARBA" id="ARBA00012417"/>
    </source>
</evidence>
<dbReference type="FunFam" id="3.20.20.140:FF:000047">
    <property type="entry name" value="PHP domain-containing protein"/>
    <property type="match status" value="1"/>
</dbReference>
<keyword evidence="7" id="KW-0239">DNA-directed DNA polymerase</keyword>
<dbReference type="eggNOG" id="COG1796">
    <property type="taxonomic scope" value="Bacteria"/>
</dbReference>
<dbReference type="InterPro" id="IPR027421">
    <property type="entry name" value="DNA_pol_lamdba_lyase_dom_sf"/>
</dbReference>
<evidence type="ECO:0000256" key="1">
    <source>
        <dbReference type="ARBA" id="ARBA00001946"/>
    </source>
</evidence>
<dbReference type="InterPro" id="IPR037160">
    <property type="entry name" value="DNA_Pol_thumb_sf"/>
</dbReference>
<organism evidence="12 13">
    <name type="scientific">Halalkalibacter akibai (strain ATCC 43226 / DSM 21942 / CIP 109018 / JCM 9157 / 1139)</name>
    <name type="common">Bacillus akibai</name>
    <dbReference type="NCBI Taxonomy" id="1236973"/>
    <lineage>
        <taxon>Bacteria</taxon>
        <taxon>Bacillati</taxon>
        <taxon>Bacillota</taxon>
        <taxon>Bacilli</taxon>
        <taxon>Bacillales</taxon>
        <taxon>Bacillaceae</taxon>
        <taxon>Halalkalibacter</taxon>
    </lineage>
</organism>
<dbReference type="SUPFAM" id="SSF81301">
    <property type="entry name" value="Nucleotidyltransferase"/>
    <property type="match status" value="1"/>
</dbReference>
<dbReference type="STRING" id="1236973.JCM9157_1959"/>